<dbReference type="PROSITE" id="PS00107">
    <property type="entry name" value="PROTEIN_KINASE_ATP"/>
    <property type="match status" value="1"/>
</dbReference>
<dbReference type="InterPro" id="IPR001245">
    <property type="entry name" value="Ser-Thr/Tyr_kinase_cat_dom"/>
</dbReference>
<feature type="active site" description="Proton acceptor" evidence="10">
    <location>
        <position position="182"/>
    </location>
</feature>
<dbReference type="PANTHER" id="PTHR24350">
    <property type="entry name" value="SERINE/THREONINE-PROTEIN KINASE IAL-RELATED"/>
    <property type="match status" value="1"/>
</dbReference>
<evidence type="ECO:0000256" key="1">
    <source>
        <dbReference type="ARBA" id="ARBA00011245"/>
    </source>
</evidence>
<keyword evidence="6 13" id="KW-0863">Zinc-finger</keyword>
<dbReference type="PROSITE" id="PS50011">
    <property type="entry name" value="PROTEIN_KINASE_DOM"/>
    <property type="match status" value="1"/>
</dbReference>
<sequence length="472" mass="54530">MDCNRKGCGNKALDWKVCAQCFLVRYCSEECLEEDWDLCHENECEGHVFNIKDLIQQNAVKPQQIGKGTYSEVCLVQHRKTKTFYALKAISKSIISVNLPLQTLFREISLHKSLVHENIVRLYDQLEDQKKIYLVLEYVSKVNLYEYIKCYEKIPENDAVKIFVDICLGIRYMHSKGILHRDLKAENILISEDFRSKICDLGWSTYCDKPRNTFCGTLDYMSPELLNGEMYSFPSDIWSLGILLYEMLHGKMPFDASNESEKLQNIKTKNFFIEPKISQAGRGLLQKILTYDPHKRITLNEILKHRWIQENYDIDCAISLGNKVNHPIHGTGSIVSIKGLICSVNFTNKTLEFSIPELASYITFANENLEESTFDPIRFEVSKDISQSFRHQHFFSASTSKIEESSSSFSSFENGNVTDSMISELIDNQDPLRIYEIQKDLLQLQQELEQPKVCKAVPQRRKTLIDQIFGNS</sequence>
<protein>
    <submittedName>
        <fullName evidence="18">Uncharacterized protein</fullName>
    </submittedName>
</protein>
<keyword evidence="7" id="KW-0418">Kinase</keyword>
<dbReference type="GO" id="GO:0005524">
    <property type="term" value="F:ATP binding"/>
    <property type="evidence" value="ECO:0007669"/>
    <property type="project" value="UniProtKB-UniRule"/>
</dbReference>
<feature type="binding site" evidence="11 14">
    <location>
        <position position="88"/>
    </location>
    <ligand>
        <name>ATP</name>
        <dbReference type="ChEBI" id="CHEBI:30616"/>
    </ligand>
</feature>
<dbReference type="InterPro" id="IPR008271">
    <property type="entry name" value="Ser/Thr_kinase_AS"/>
</dbReference>
<evidence type="ECO:0000256" key="13">
    <source>
        <dbReference type="PROSITE-ProRule" id="PRU00134"/>
    </source>
</evidence>
<keyword evidence="2 15" id="KW-0723">Serine/threonine-protein kinase</keyword>
<dbReference type="FunFam" id="3.30.200.20:FF:000042">
    <property type="entry name" value="Aurora kinase A"/>
    <property type="match status" value="1"/>
</dbReference>
<keyword evidence="8" id="KW-0862">Zinc</keyword>
<dbReference type="AlphaFoldDB" id="A0A1R2CUI1"/>
<dbReference type="GO" id="GO:0004674">
    <property type="term" value="F:protein serine/threonine kinase activity"/>
    <property type="evidence" value="ECO:0007669"/>
    <property type="project" value="UniProtKB-KW"/>
</dbReference>
<dbReference type="InterPro" id="IPR030616">
    <property type="entry name" value="Aur-like"/>
</dbReference>
<evidence type="ECO:0000313" key="19">
    <source>
        <dbReference type="Proteomes" id="UP000187209"/>
    </source>
</evidence>
<feature type="binding site" evidence="11">
    <location>
        <begin position="186"/>
        <end position="187"/>
    </location>
    <ligand>
        <name>ATP</name>
        <dbReference type="ChEBI" id="CHEBI:30616"/>
    </ligand>
</feature>
<keyword evidence="3" id="KW-0808">Transferase</keyword>
<accession>A0A1R2CUI1</accession>
<feature type="domain" description="Protein kinase" evidence="16">
    <location>
        <begin position="59"/>
        <end position="308"/>
    </location>
</feature>
<dbReference type="Pfam" id="PF01753">
    <property type="entry name" value="zf-MYND"/>
    <property type="match status" value="1"/>
</dbReference>
<evidence type="ECO:0000256" key="12">
    <source>
        <dbReference type="PIRSR" id="PIRSR630616-3"/>
    </source>
</evidence>
<evidence type="ECO:0000256" key="3">
    <source>
        <dbReference type="ARBA" id="ARBA00022679"/>
    </source>
</evidence>
<dbReference type="OrthoDB" id="345735at2759"/>
<comment type="subunit">
    <text evidence="1">Monomer.</text>
</comment>
<dbReference type="Gene3D" id="6.10.140.2220">
    <property type="match status" value="1"/>
</dbReference>
<comment type="caution">
    <text evidence="18">The sequence shown here is derived from an EMBL/GenBank/DDBJ whole genome shotgun (WGS) entry which is preliminary data.</text>
</comment>
<evidence type="ECO:0000313" key="18">
    <source>
        <dbReference type="EMBL" id="OMJ92677.1"/>
    </source>
</evidence>
<keyword evidence="4" id="KW-0479">Metal-binding</keyword>
<evidence type="ECO:0000259" key="16">
    <source>
        <dbReference type="PROSITE" id="PS50011"/>
    </source>
</evidence>
<dbReference type="PRINTS" id="PR00109">
    <property type="entry name" value="TYRKINASE"/>
</dbReference>
<dbReference type="InterPro" id="IPR000719">
    <property type="entry name" value="Prot_kinase_dom"/>
</dbReference>
<dbReference type="PROSITE" id="PS50865">
    <property type="entry name" value="ZF_MYND_2"/>
    <property type="match status" value="1"/>
</dbReference>
<dbReference type="InterPro" id="IPR017441">
    <property type="entry name" value="Protein_kinase_ATP_BS"/>
</dbReference>
<evidence type="ECO:0000256" key="11">
    <source>
        <dbReference type="PIRSR" id="PIRSR630616-2"/>
    </source>
</evidence>
<dbReference type="InterPro" id="IPR011009">
    <property type="entry name" value="Kinase-like_dom_sf"/>
</dbReference>
<dbReference type="Proteomes" id="UP000187209">
    <property type="component" value="Unassembled WGS sequence"/>
</dbReference>
<proteinExistence type="inferred from homology"/>
<dbReference type="EMBL" id="MPUH01000057">
    <property type="protein sequence ID" value="OMJ92677.1"/>
    <property type="molecule type" value="Genomic_DNA"/>
</dbReference>
<dbReference type="GO" id="GO:0008270">
    <property type="term" value="F:zinc ion binding"/>
    <property type="evidence" value="ECO:0007669"/>
    <property type="project" value="UniProtKB-KW"/>
</dbReference>
<evidence type="ECO:0000256" key="6">
    <source>
        <dbReference type="ARBA" id="ARBA00022771"/>
    </source>
</evidence>
<name>A0A1R2CUI1_9CILI</name>
<evidence type="ECO:0000256" key="5">
    <source>
        <dbReference type="ARBA" id="ARBA00022741"/>
    </source>
</evidence>
<dbReference type="FunFam" id="1.10.510.10:FF:000571">
    <property type="entry name" value="Maternal embryonic leucine zipper kinase"/>
    <property type="match status" value="1"/>
</dbReference>
<keyword evidence="9 11" id="KW-0067">ATP-binding</keyword>
<dbReference type="Pfam" id="PF00069">
    <property type="entry name" value="Pkinase"/>
    <property type="match status" value="1"/>
</dbReference>
<dbReference type="Gene3D" id="1.10.510.10">
    <property type="entry name" value="Transferase(Phosphotransferase) domain 1"/>
    <property type="match status" value="1"/>
</dbReference>
<feature type="cross-link" description="Glycyl lysine isopeptide (Lys-Gly) (interchain with G-Cter in SUMO2)" evidence="12">
    <location>
        <position position="184"/>
    </location>
</feature>
<dbReference type="InterPro" id="IPR002893">
    <property type="entry name" value="Znf_MYND"/>
</dbReference>
<dbReference type="PROSITE" id="PS00108">
    <property type="entry name" value="PROTEIN_KINASE_ST"/>
    <property type="match status" value="1"/>
</dbReference>
<reference evidence="18 19" key="1">
    <citation type="submission" date="2016-11" db="EMBL/GenBank/DDBJ databases">
        <title>The macronuclear genome of Stentor coeruleus: a giant cell with tiny introns.</title>
        <authorList>
            <person name="Slabodnick M."/>
            <person name="Ruby J.G."/>
            <person name="Reiff S.B."/>
            <person name="Swart E.C."/>
            <person name="Gosai S."/>
            <person name="Prabakaran S."/>
            <person name="Witkowska E."/>
            <person name="Larue G.E."/>
            <person name="Fisher S."/>
            <person name="Freeman R.M."/>
            <person name="Gunawardena J."/>
            <person name="Chu W."/>
            <person name="Stover N.A."/>
            <person name="Gregory B.D."/>
            <person name="Nowacki M."/>
            <person name="Derisi J."/>
            <person name="Roy S.W."/>
            <person name="Marshall W.F."/>
            <person name="Sood P."/>
        </authorList>
    </citation>
    <scope>NUCLEOTIDE SEQUENCE [LARGE SCALE GENOMIC DNA]</scope>
    <source>
        <strain evidence="18">WM001</strain>
    </source>
</reference>
<evidence type="ECO:0000256" key="9">
    <source>
        <dbReference type="ARBA" id="ARBA00022840"/>
    </source>
</evidence>
<organism evidence="18 19">
    <name type="scientific">Stentor coeruleus</name>
    <dbReference type="NCBI Taxonomy" id="5963"/>
    <lineage>
        <taxon>Eukaryota</taxon>
        <taxon>Sar</taxon>
        <taxon>Alveolata</taxon>
        <taxon>Ciliophora</taxon>
        <taxon>Postciliodesmatophora</taxon>
        <taxon>Heterotrichea</taxon>
        <taxon>Heterotrichida</taxon>
        <taxon>Stentoridae</taxon>
        <taxon>Stentor</taxon>
    </lineage>
</organism>
<evidence type="ECO:0000256" key="2">
    <source>
        <dbReference type="ARBA" id="ARBA00022527"/>
    </source>
</evidence>
<comment type="similarity">
    <text evidence="15">Belongs to the protein kinase superfamily.</text>
</comment>
<evidence type="ECO:0000256" key="14">
    <source>
        <dbReference type="PROSITE-ProRule" id="PRU10141"/>
    </source>
</evidence>
<keyword evidence="5 11" id="KW-0547">Nucleotide-binding</keyword>
<evidence type="ECO:0000259" key="17">
    <source>
        <dbReference type="PROSITE" id="PS50865"/>
    </source>
</evidence>
<evidence type="ECO:0000256" key="10">
    <source>
        <dbReference type="PIRSR" id="PIRSR630616-1"/>
    </source>
</evidence>
<evidence type="ECO:0000256" key="4">
    <source>
        <dbReference type="ARBA" id="ARBA00022723"/>
    </source>
</evidence>
<evidence type="ECO:0000256" key="15">
    <source>
        <dbReference type="RuleBase" id="RU000304"/>
    </source>
</evidence>
<evidence type="ECO:0000256" key="8">
    <source>
        <dbReference type="ARBA" id="ARBA00022833"/>
    </source>
</evidence>
<evidence type="ECO:0000256" key="7">
    <source>
        <dbReference type="ARBA" id="ARBA00022777"/>
    </source>
</evidence>
<keyword evidence="19" id="KW-1185">Reference proteome</keyword>
<dbReference type="SMART" id="SM00220">
    <property type="entry name" value="S_TKc"/>
    <property type="match status" value="1"/>
</dbReference>
<dbReference type="SUPFAM" id="SSF144232">
    <property type="entry name" value="HIT/MYND zinc finger-like"/>
    <property type="match status" value="1"/>
</dbReference>
<feature type="binding site" evidence="11">
    <location>
        <position position="200"/>
    </location>
    <ligand>
        <name>ATP</name>
        <dbReference type="ChEBI" id="CHEBI:30616"/>
    </ligand>
</feature>
<gene>
    <name evidence="18" type="ORF">SteCoe_4556</name>
</gene>
<dbReference type="SUPFAM" id="SSF56112">
    <property type="entry name" value="Protein kinase-like (PK-like)"/>
    <property type="match status" value="1"/>
</dbReference>
<feature type="domain" description="MYND-type" evidence="17">
    <location>
        <begin position="5"/>
        <end position="44"/>
    </location>
</feature>